<name>A0A413KAP2_BIFPS</name>
<organism evidence="1 2">
    <name type="scientific">Bifidobacterium pseudocatenulatum</name>
    <dbReference type="NCBI Taxonomy" id="28026"/>
    <lineage>
        <taxon>Bacteria</taxon>
        <taxon>Bacillati</taxon>
        <taxon>Actinomycetota</taxon>
        <taxon>Actinomycetes</taxon>
        <taxon>Bifidobacteriales</taxon>
        <taxon>Bifidobacteriaceae</taxon>
        <taxon>Bifidobacterium</taxon>
    </lineage>
</organism>
<protein>
    <submittedName>
        <fullName evidence="1">Uncharacterized protein</fullName>
    </submittedName>
</protein>
<evidence type="ECO:0000313" key="1">
    <source>
        <dbReference type="EMBL" id="RGY74781.1"/>
    </source>
</evidence>
<dbReference type="AlphaFoldDB" id="A0A413KAP2"/>
<dbReference type="RefSeq" id="WP_151245528.1">
    <property type="nucleotide sequence ID" value="NZ_JAHXFG010000001.1"/>
</dbReference>
<proteinExistence type="predicted"/>
<reference evidence="1 2" key="1">
    <citation type="submission" date="2018-08" db="EMBL/GenBank/DDBJ databases">
        <title>A genome reference for cultivated species of the human gut microbiota.</title>
        <authorList>
            <person name="Zou Y."/>
            <person name="Xue W."/>
            <person name="Luo G."/>
        </authorList>
    </citation>
    <scope>NUCLEOTIDE SEQUENCE [LARGE SCALE GENOMIC DNA]</scope>
    <source>
        <strain evidence="1 2">CF01-1</strain>
    </source>
</reference>
<accession>A0A413KAP2</accession>
<evidence type="ECO:0000313" key="2">
    <source>
        <dbReference type="Proteomes" id="UP000284163"/>
    </source>
</evidence>
<comment type="caution">
    <text evidence="1">The sequence shown here is derived from an EMBL/GenBank/DDBJ whole genome shotgun (WGS) entry which is preliminary data.</text>
</comment>
<sequence>MEEPELTEQQKTALRKAIGDIIGDYTPWVLIMETTPLGETATAYSESVTDTHSSAFTIIGLLDNELTQRLS</sequence>
<dbReference type="Proteomes" id="UP000284163">
    <property type="component" value="Unassembled WGS sequence"/>
</dbReference>
<dbReference type="EMBL" id="QSDK01000025">
    <property type="protein sequence ID" value="RGY74781.1"/>
    <property type="molecule type" value="Genomic_DNA"/>
</dbReference>
<gene>
    <name evidence="1" type="ORF">DXA22_09880</name>
</gene>